<name>M2ZMZ9_9PROT</name>
<feature type="domain" description="TadE-like" evidence="2">
    <location>
        <begin position="2"/>
        <end position="41"/>
    </location>
</feature>
<keyword evidence="1" id="KW-0472">Membrane</keyword>
<protein>
    <submittedName>
        <fullName evidence="3">Flp pilus assembly protein TadG</fullName>
    </submittedName>
</protein>
<dbReference type="STRING" id="1244869.H261_17223"/>
<evidence type="ECO:0000256" key="1">
    <source>
        <dbReference type="SAM" id="Phobius"/>
    </source>
</evidence>
<accession>M2ZMZ9</accession>
<proteinExistence type="predicted"/>
<dbReference type="Proteomes" id="UP000011744">
    <property type="component" value="Unassembled WGS sequence"/>
</dbReference>
<evidence type="ECO:0000313" key="3">
    <source>
        <dbReference type="EMBL" id="EME68662.1"/>
    </source>
</evidence>
<dbReference type="PATRIC" id="fig|1244869.3.peg.3454"/>
<dbReference type="InterPro" id="IPR012495">
    <property type="entry name" value="TadE-like_dom"/>
</dbReference>
<dbReference type="EMBL" id="AONQ01000056">
    <property type="protein sequence ID" value="EME68662.1"/>
    <property type="molecule type" value="Genomic_DNA"/>
</dbReference>
<dbReference type="eggNOG" id="COG4961">
    <property type="taxonomic scope" value="Bacteria"/>
</dbReference>
<dbReference type="Pfam" id="PF07811">
    <property type="entry name" value="TadE"/>
    <property type="match status" value="1"/>
</dbReference>
<reference evidence="3 4" key="1">
    <citation type="journal article" date="2014" name="Genome Announc.">
        <title>Draft Genome Sequence of Magnetospirillum sp. Strain SO-1, a Freshwater Magnetotactic Bacterium Isolated from the Ol'khovka River, Russia.</title>
        <authorList>
            <person name="Grouzdev D.S."/>
            <person name="Dziuba M.V."/>
            <person name="Sukhacheva M.S."/>
            <person name="Mardanov A.V."/>
            <person name="Beletskiy A.V."/>
            <person name="Kuznetsov B.B."/>
            <person name="Skryabin K.G."/>
        </authorList>
    </citation>
    <scope>NUCLEOTIDE SEQUENCE [LARGE SCALE GENOMIC DNA]</scope>
    <source>
        <strain evidence="3 4">SO-1</strain>
    </source>
</reference>
<gene>
    <name evidence="3" type="ORF">H261_17223</name>
</gene>
<keyword evidence="1" id="KW-1133">Transmembrane helix</keyword>
<evidence type="ECO:0000313" key="4">
    <source>
        <dbReference type="Proteomes" id="UP000011744"/>
    </source>
</evidence>
<organism evidence="3 4">
    <name type="scientific">Paramagnetospirillum caucaseum</name>
    <dbReference type="NCBI Taxonomy" id="1244869"/>
    <lineage>
        <taxon>Bacteria</taxon>
        <taxon>Pseudomonadati</taxon>
        <taxon>Pseudomonadota</taxon>
        <taxon>Alphaproteobacteria</taxon>
        <taxon>Rhodospirillales</taxon>
        <taxon>Magnetospirillaceae</taxon>
        <taxon>Paramagnetospirillum</taxon>
    </lineage>
</organism>
<keyword evidence="1" id="KW-0812">Transmembrane</keyword>
<feature type="transmembrane region" description="Helical" evidence="1">
    <location>
        <begin position="6"/>
        <end position="27"/>
    </location>
</feature>
<comment type="caution">
    <text evidence="3">The sequence shown here is derived from an EMBL/GenBank/DDBJ whole genome shotgun (WGS) entry which is preliminary data.</text>
</comment>
<evidence type="ECO:0000259" key="2">
    <source>
        <dbReference type="Pfam" id="PF07811"/>
    </source>
</evidence>
<dbReference type="AlphaFoldDB" id="M2ZMZ9"/>
<keyword evidence="4" id="KW-1185">Reference proteome</keyword>
<sequence length="156" mass="16652">MTLEYSILLLPALMILFGIFEMGMVIFENSVVEGATRDAARRLRTGQAQTSVDPAANFRQAFCASLFSLYNCASFTFDVRSFGDFTAIALPAPQFDAQGNVSNAQFTPGGAGTITTVRVIYRHVFATPLIGSLMGAGTGNTLAVTATAVFKTEPYS</sequence>